<dbReference type="Pfam" id="PF00105">
    <property type="entry name" value="zf-C4"/>
    <property type="match status" value="1"/>
</dbReference>
<dbReference type="GO" id="GO:0045944">
    <property type="term" value="P:positive regulation of transcription by RNA polymerase II"/>
    <property type="evidence" value="ECO:0007669"/>
    <property type="project" value="TreeGrafter"/>
</dbReference>
<evidence type="ECO:0000256" key="7">
    <source>
        <dbReference type="ARBA" id="ARBA00023125"/>
    </source>
</evidence>
<keyword evidence="14" id="KW-1185">Reference proteome</keyword>
<keyword evidence="5" id="KW-0862">Zinc</keyword>
<dbReference type="GO" id="GO:0008270">
    <property type="term" value="F:zinc ion binding"/>
    <property type="evidence" value="ECO:0007669"/>
    <property type="project" value="UniProtKB-KW"/>
</dbReference>
<feature type="region of interest" description="Disordered" evidence="11">
    <location>
        <begin position="77"/>
        <end position="113"/>
    </location>
</feature>
<feature type="compositionally biased region" description="Low complexity" evidence="11">
    <location>
        <begin position="1"/>
        <end position="16"/>
    </location>
</feature>
<dbReference type="GO" id="GO:0030154">
    <property type="term" value="P:cell differentiation"/>
    <property type="evidence" value="ECO:0007669"/>
    <property type="project" value="TreeGrafter"/>
</dbReference>
<dbReference type="AlphaFoldDB" id="A0A484BFV4"/>
<dbReference type="GO" id="GO:0005634">
    <property type="term" value="C:nucleus"/>
    <property type="evidence" value="ECO:0007669"/>
    <property type="project" value="UniProtKB-SubCell"/>
</dbReference>
<organism evidence="13 14">
    <name type="scientific">Drosophila navojoa</name>
    <name type="common">Fruit fly</name>
    <dbReference type="NCBI Taxonomy" id="7232"/>
    <lineage>
        <taxon>Eukaryota</taxon>
        <taxon>Metazoa</taxon>
        <taxon>Ecdysozoa</taxon>
        <taxon>Arthropoda</taxon>
        <taxon>Hexapoda</taxon>
        <taxon>Insecta</taxon>
        <taxon>Pterygota</taxon>
        <taxon>Neoptera</taxon>
        <taxon>Endopterygota</taxon>
        <taxon>Diptera</taxon>
        <taxon>Brachycera</taxon>
        <taxon>Muscomorpha</taxon>
        <taxon>Ephydroidea</taxon>
        <taxon>Drosophilidae</taxon>
        <taxon>Drosophila</taxon>
    </lineage>
</organism>
<feature type="region of interest" description="Disordered" evidence="11">
    <location>
        <begin position="210"/>
        <end position="244"/>
    </location>
</feature>
<evidence type="ECO:0000256" key="4">
    <source>
        <dbReference type="ARBA" id="ARBA00022771"/>
    </source>
</evidence>
<feature type="compositionally biased region" description="Low complexity" evidence="11">
    <location>
        <begin position="77"/>
        <end position="112"/>
    </location>
</feature>
<keyword evidence="10" id="KW-0539">Nucleus</keyword>
<keyword evidence="3" id="KW-0479">Metal-binding</keyword>
<evidence type="ECO:0000256" key="6">
    <source>
        <dbReference type="ARBA" id="ARBA00023015"/>
    </source>
</evidence>
<feature type="domain" description="Nuclear receptor" evidence="12">
    <location>
        <begin position="301"/>
        <end position="329"/>
    </location>
</feature>
<reference evidence="13 14" key="1">
    <citation type="journal article" date="2019" name="J. Hered.">
        <title>An Improved Genome Assembly for Drosophila navojoa, the Basal Species in the mojavensis Cluster.</title>
        <authorList>
            <person name="Vanderlinde T."/>
            <person name="Dupim E.G."/>
            <person name="Nazario-Yepiz N.O."/>
            <person name="Carvalho A.B."/>
        </authorList>
    </citation>
    <scope>NUCLEOTIDE SEQUENCE [LARGE SCALE GENOMIC DNA]</scope>
    <source>
        <strain evidence="13">Navoj_Jal97</strain>
        <tissue evidence="13">Whole organism</tissue>
    </source>
</reference>
<keyword evidence="9" id="KW-0675">Receptor</keyword>
<keyword evidence="8" id="KW-0804">Transcription</keyword>
<evidence type="ECO:0000256" key="3">
    <source>
        <dbReference type="ARBA" id="ARBA00022723"/>
    </source>
</evidence>
<evidence type="ECO:0000313" key="13">
    <source>
        <dbReference type="EMBL" id="TDG47643.1"/>
    </source>
</evidence>
<dbReference type="EMBL" id="LSRL02000041">
    <property type="protein sequence ID" value="TDG47643.1"/>
    <property type="molecule type" value="Genomic_DNA"/>
</dbReference>
<dbReference type="Proteomes" id="UP000295192">
    <property type="component" value="Unassembled WGS sequence"/>
</dbReference>
<sequence>MLMSADSSDCQPSSSAMEASESKTTSVICLGQPSSTTASNSQLLMAGRSHLENALKLPPNTSVSTYYQHSKLIVGQQAPQTQTQTQSQSQSQSQSPSQQQQQQQQPQPQQPSGSAVFFKTEYHHQHQVAPVTEMDTVPPTGVALASKMPHSNVIYVNKSSSSVVVSTTEAPQLLPHQQPQQQQQSPFEPSPHHAHHHMAAMYHHQATEGANVHGYPNAGHHHSQQQQQQQHLHHHHQQHHHHQLTVAVPAAQPNNGQIVVMPADSRPQTPEYIKSYPVMDTTVASSVKGEPELNIEFDGTTVLCRVCGDKASGFHYGVHSCEGCKWTRA</sequence>
<dbReference type="InterPro" id="IPR013088">
    <property type="entry name" value="Znf_NHR/GATA"/>
</dbReference>
<dbReference type="InterPro" id="IPR050234">
    <property type="entry name" value="Nuclear_hormone_rcpt_NR1"/>
</dbReference>
<dbReference type="InterPro" id="IPR001628">
    <property type="entry name" value="Znf_hrmn_rcpt"/>
</dbReference>
<dbReference type="PRINTS" id="PR00047">
    <property type="entry name" value="STROIDFINGER"/>
</dbReference>
<evidence type="ECO:0000256" key="9">
    <source>
        <dbReference type="ARBA" id="ARBA00023170"/>
    </source>
</evidence>
<evidence type="ECO:0000256" key="8">
    <source>
        <dbReference type="ARBA" id="ARBA00023163"/>
    </source>
</evidence>
<feature type="compositionally biased region" description="Low complexity" evidence="11">
    <location>
        <begin position="174"/>
        <end position="187"/>
    </location>
</feature>
<comment type="caution">
    <text evidence="13">The sequence shown here is derived from an EMBL/GenBank/DDBJ whole genome shotgun (WGS) entry which is preliminary data.</text>
</comment>
<protein>
    <recommendedName>
        <fullName evidence="12">Nuclear receptor domain-containing protein</fullName>
    </recommendedName>
</protein>
<comment type="similarity">
    <text evidence="2">Belongs to the nuclear hormone receptor family. NR1 subfamily.</text>
</comment>
<evidence type="ECO:0000256" key="11">
    <source>
        <dbReference type="SAM" id="MobiDB-lite"/>
    </source>
</evidence>
<evidence type="ECO:0000313" key="14">
    <source>
        <dbReference type="Proteomes" id="UP000295192"/>
    </source>
</evidence>
<feature type="compositionally biased region" description="Basic residues" evidence="11">
    <location>
        <begin position="231"/>
        <end position="243"/>
    </location>
</feature>
<evidence type="ECO:0000259" key="12">
    <source>
        <dbReference type="PROSITE" id="PS51030"/>
    </source>
</evidence>
<dbReference type="PANTHER" id="PTHR24082:SF473">
    <property type="entry name" value="ECDYSONE-INDUCED PROTEIN 75B, ISOFORM B"/>
    <property type="match status" value="1"/>
</dbReference>
<dbReference type="GO" id="GO:0000122">
    <property type="term" value="P:negative regulation of transcription by RNA polymerase II"/>
    <property type="evidence" value="ECO:0007669"/>
    <property type="project" value="TreeGrafter"/>
</dbReference>
<accession>A0A484BFV4</accession>
<keyword evidence="7" id="KW-0238">DNA-binding</keyword>
<dbReference type="PANTHER" id="PTHR24082">
    <property type="entry name" value="NUCLEAR HORMONE RECEPTOR"/>
    <property type="match status" value="1"/>
</dbReference>
<dbReference type="Gene3D" id="3.30.50.10">
    <property type="entry name" value="Erythroid Transcription Factor GATA-1, subunit A"/>
    <property type="match status" value="1"/>
</dbReference>
<evidence type="ECO:0000256" key="2">
    <source>
        <dbReference type="ARBA" id="ARBA00008092"/>
    </source>
</evidence>
<dbReference type="GO" id="GO:0000978">
    <property type="term" value="F:RNA polymerase II cis-regulatory region sequence-specific DNA binding"/>
    <property type="evidence" value="ECO:0007669"/>
    <property type="project" value="TreeGrafter"/>
</dbReference>
<evidence type="ECO:0000256" key="10">
    <source>
        <dbReference type="ARBA" id="ARBA00023242"/>
    </source>
</evidence>
<evidence type="ECO:0000256" key="5">
    <source>
        <dbReference type="ARBA" id="ARBA00022833"/>
    </source>
</evidence>
<proteinExistence type="inferred from homology"/>
<keyword evidence="4" id="KW-0863">Zinc-finger</keyword>
<dbReference type="GO" id="GO:0009755">
    <property type="term" value="P:hormone-mediated signaling pathway"/>
    <property type="evidence" value="ECO:0007669"/>
    <property type="project" value="TreeGrafter"/>
</dbReference>
<dbReference type="GO" id="GO:0004879">
    <property type="term" value="F:nuclear receptor activity"/>
    <property type="evidence" value="ECO:0007669"/>
    <property type="project" value="TreeGrafter"/>
</dbReference>
<feature type="region of interest" description="Disordered" evidence="11">
    <location>
        <begin position="174"/>
        <end position="197"/>
    </location>
</feature>
<keyword evidence="6" id="KW-0805">Transcription regulation</keyword>
<dbReference type="PROSITE" id="PS51030">
    <property type="entry name" value="NUCLEAR_REC_DBD_2"/>
    <property type="match status" value="1"/>
</dbReference>
<dbReference type="STRING" id="7232.A0A484BFV4"/>
<feature type="compositionally biased region" description="Polar residues" evidence="11">
    <location>
        <begin position="22"/>
        <end position="43"/>
    </location>
</feature>
<dbReference type="OrthoDB" id="7634782at2759"/>
<feature type="region of interest" description="Disordered" evidence="11">
    <location>
        <begin position="1"/>
        <end position="44"/>
    </location>
</feature>
<evidence type="ECO:0000256" key="1">
    <source>
        <dbReference type="ARBA" id="ARBA00004123"/>
    </source>
</evidence>
<dbReference type="OMA" id="MYPHGYP"/>
<gene>
    <name evidence="13" type="ORF">AWZ03_005941</name>
</gene>
<comment type="subcellular location">
    <subcellularLocation>
        <location evidence="1">Nucleus</location>
    </subcellularLocation>
</comment>
<name>A0A484BFV4_DRONA</name>
<dbReference type="SUPFAM" id="SSF57716">
    <property type="entry name" value="Glucocorticoid receptor-like (DNA-binding domain)"/>
    <property type="match status" value="1"/>
</dbReference>